<keyword evidence="1" id="KW-1133">Transmembrane helix</keyword>
<evidence type="ECO:0000313" key="2">
    <source>
        <dbReference type="EMBL" id="RHA85281.1"/>
    </source>
</evidence>
<dbReference type="Proteomes" id="UP000283492">
    <property type="component" value="Unassembled WGS sequence"/>
</dbReference>
<gene>
    <name evidence="2" type="ORF">DW914_14465</name>
</gene>
<dbReference type="GO" id="GO:0006508">
    <property type="term" value="P:proteolysis"/>
    <property type="evidence" value="ECO:0007669"/>
    <property type="project" value="InterPro"/>
</dbReference>
<dbReference type="RefSeq" id="WP_118583004.1">
    <property type="nucleotide sequence ID" value="NZ_CABJFX010000030.1"/>
</dbReference>
<sequence>MYIFYADVYLLQNLWMDFIALAGANCLLRRRVKGRRLWFIAFLSSIGTLIITLTVTEPFCRAILIHFLLNTGMVVLCFGKSSWREFLENWAVIYLMVIFLGGVMELLRSSATGMTFFWIQAVIAALVLSVVTWYLGRRKQFGNQLFPVTLVHRGHAMEIMGYWDSGNQLRDPYDHRPVCILSRHMAAKILNPKKDRVHFIPYCSLGQKEGLLPVTEIACIKIQNGRHEVEIRPAAVGIANEGLLEGKEYDMILHASMLESRERGTKYDHETCTAKI</sequence>
<dbReference type="GO" id="GO:0004190">
    <property type="term" value="F:aspartic-type endopeptidase activity"/>
    <property type="evidence" value="ECO:0007669"/>
    <property type="project" value="InterPro"/>
</dbReference>
<evidence type="ECO:0000313" key="3">
    <source>
        <dbReference type="Proteomes" id="UP000283492"/>
    </source>
</evidence>
<name>A0A413TJV2_9FIRM</name>
<feature type="transmembrane region" description="Helical" evidence="1">
    <location>
        <begin position="37"/>
        <end position="56"/>
    </location>
</feature>
<dbReference type="AlphaFoldDB" id="A0A413TJV2"/>
<dbReference type="EMBL" id="QSFX01000030">
    <property type="protein sequence ID" value="RHA85281.1"/>
    <property type="molecule type" value="Genomic_DNA"/>
</dbReference>
<accession>A0A413TJV2</accession>
<dbReference type="InterPro" id="IPR005081">
    <property type="entry name" value="SpoIIGA"/>
</dbReference>
<feature type="transmembrane region" description="Helical" evidence="1">
    <location>
        <begin position="86"/>
        <end position="104"/>
    </location>
</feature>
<keyword evidence="1" id="KW-0472">Membrane</keyword>
<protein>
    <recommendedName>
        <fullName evidence="4">Sporulation factor SpoIIGA</fullName>
    </recommendedName>
</protein>
<evidence type="ECO:0000256" key="1">
    <source>
        <dbReference type="SAM" id="Phobius"/>
    </source>
</evidence>
<feature type="transmembrane region" description="Helical" evidence="1">
    <location>
        <begin position="62"/>
        <end position="79"/>
    </location>
</feature>
<keyword evidence="1" id="KW-0812">Transmembrane</keyword>
<dbReference type="GO" id="GO:0030436">
    <property type="term" value="P:asexual sporulation"/>
    <property type="evidence" value="ECO:0007669"/>
    <property type="project" value="InterPro"/>
</dbReference>
<reference evidence="2 3" key="1">
    <citation type="submission" date="2018-08" db="EMBL/GenBank/DDBJ databases">
        <title>A genome reference for cultivated species of the human gut microbiota.</title>
        <authorList>
            <person name="Zou Y."/>
            <person name="Xue W."/>
            <person name="Luo G."/>
        </authorList>
    </citation>
    <scope>NUCLEOTIDE SEQUENCE [LARGE SCALE GENOMIC DNA]</scope>
    <source>
        <strain evidence="2 3">AM42-1AC</strain>
    </source>
</reference>
<evidence type="ECO:0008006" key="4">
    <source>
        <dbReference type="Google" id="ProtNLM"/>
    </source>
</evidence>
<dbReference type="Pfam" id="PF03419">
    <property type="entry name" value="Peptidase_U4"/>
    <property type="match status" value="1"/>
</dbReference>
<proteinExistence type="predicted"/>
<organism evidence="2 3">
    <name type="scientific">Roseburia inulinivorans</name>
    <dbReference type="NCBI Taxonomy" id="360807"/>
    <lineage>
        <taxon>Bacteria</taxon>
        <taxon>Bacillati</taxon>
        <taxon>Bacillota</taxon>
        <taxon>Clostridia</taxon>
        <taxon>Lachnospirales</taxon>
        <taxon>Lachnospiraceae</taxon>
        <taxon>Roseburia</taxon>
    </lineage>
</organism>
<comment type="caution">
    <text evidence="2">The sequence shown here is derived from an EMBL/GenBank/DDBJ whole genome shotgun (WGS) entry which is preliminary data.</text>
</comment>
<feature type="transmembrane region" description="Helical" evidence="1">
    <location>
        <begin position="116"/>
        <end position="136"/>
    </location>
</feature>